<evidence type="ECO:0000313" key="2">
    <source>
        <dbReference type="Proteomes" id="UP000000390"/>
    </source>
</evidence>
<dbReference type="PATRIC" id="fig|795797.18.peg.3780"/>
<accession>D8JDA8</accession>
<evidence type="ECO:0000313" key="1">
    <source>
        <dbReference type="EMBL" id="ADJ17260.1"/>
    </source>
</evidence>
<dbReference type="AlphaFoldDB" id="D8JDA8"/>
<dbReference type="GeneID" id="9385829"/>
<organism evidence="1 2">
    <name type="scientific">Halalkalicoccus jeotgali (strain DSM 18796 / CECT 7217 / JCM 14584 / KCTC 4019 / B3)</name>
    <dbReference type="NCBI Taxonomy" id="795797"/>
    <lineage>
        <taxon>Archaea</taxon>
        <taxon>Methanobacteriati</taxon>
        <taxon>Methanobacteriota</taxon>
        <taxon>Stenosarchaea group</taxon>
        <taxon>Halobacteria</taxon>
        <taxon>Halobacteriales</taxon>
        <taxon>Halococcaceae</taxon>
        <taxon>Halalkalicoccus</taxon>
    </lineage>
</organism>
<sequence>MSASARRHTDAELLRYAAQVSSEHGEPFSASSMAPKTDLSTDDLADQLLALSLDYETPASRRGKRDSYLPLRSVRVAGERVWFLAPPDEIERTDRLTGVRQAAILHKGDDLRVGSLNTQSLHGNRAWEPDRGDRRATELLAEHAPEWWREAADE</sequence>
<dbReference type="KEGG" id="hje:HacjB3_19628"/>
<reference evidence="1 2" key="1">
    <citation type="journal article" date="2010" name="J. Bacteriol.">
        <title>Complete genome sequence of Halalkalicoccus jeotgali B3(T), an extremely halophilic archaeon.</title>
        <authorList>
            <person name="Roh S.W."/>
            <person name="Nam Y.D."/>
            <person name="Nam S.H."/>
            <person name="Choi S.H."/>
            <person name="Park H.S."/>
            <person name="Bae J.W."/>
        </authorList>
    </citation>
    <scope>NUCLEOTIDE SEQUENCE [LARGE SCALE GENOMIC DNA]</scope>
    <source>
        <strain evidence="2">DSM 18796 / CECT 7217 / JCM 14584 / KCTC 4019 / B3</strain>
        <plasmid evidence="2">6</plasmid>
    </source>
</reference>
<gene>
    <name evidence="1" type="ordered locus">HacjB3_19628</name>
</gene>
<dbReference type="EMBL" id="CP002068">
    <property type="protein sequence ID" value="ADJ17260.1"/>
    <property type="molecule type" value="Genomic_DNA"/>
</dbReference>
<keyword evidence="1" id="KW-0614">Plasmid</keyword>
<geneLocation type="plasmid" evidence="1 2">
    <name>6</name>
</geneLocation>
<dbReference type="RefSeq" id="WP_013199710.1">
    <property type="nucleotide sequence ID" value="NC_014303.1"/>
</dbReference>
<name>D8JDA8_HALJB</name>
<dbReference type="Proteomes" id="UP000000390">
    <property type="component" value="Plasmid 6"/>
</dbReference>
<dbReference type="HOGENOM" id="CLU_1700225_0_0_2"/>
<proteinExistence type="predicted"/>
<protein>
    <submittedName>
        <fullName evidence="1">Uncharacterized protein</fullName>
    </submittedName>
</protein>